<keyword evidence="2" id="KW-1185">Reference proteome</keyword>
<evidence type="ECO:0000313" key="2">
    <source>
        <dbReference type="Proteomes" id="UP000292003"/>
    </source>
</evidence>
<dbReference type="AlphaFoldDB" id="A0A4Q7JC69"/>
<organism evidence="1 2">
    <name type="scientific">Amycolatopsis suaedae</name>
    <dbReference type="NCBI Taxonomy" id="2510978"/>
    <lineage>
        <taxon>Bacteria</taxon>
        <taxon>Bacillati</taxon>
        <taxon>Actinomycetota</taxon>
        <taxon>Actinomycetes</taxon>
        <taxon>Pseudonocardiales</taxon>
        <taxon>Pseudonocardiaceae</taxon>
        <taxon>Amycolatopsis</taxon>
    </lineage>
</organism>
<reference evidence="1 2" key="1">
    <citation type="submission" date="2019-02" db="EMBL/GenBank/DDBJ databases">
        <title>Draft genome sequence of Amycolatopsis sp. 8-3EHSu isolated from roots of Suaeda maritima.</title>
        <authorList>
            <person name="Duangmal K."/>
            <person name="Chantavorakit T."/>
        </authorList>
    </citation>
    <scope>NUCLEOTIDE SEQUENCE [LARGE SCALE GENOMIC DNA]</scope>
    <source>
        <strain evidence="1 2">8-3EHSu</strain>
    </source>
</reference>
<dbReference type="Proteomes" id="UP000292003">
    <property type="component" value="Unassembled WGS sequence"/>
</dbReference>
<evidence type="ECO:0000313" key="1">
    <source>
        <dbReference type="EMBL" id="RZQ65441.1"/>
    </source>
</evidence>
<dbReference type="EMBL" id="SFCC01000002">
    <property type="protein sequence ID" value="RZQ65441.1"/>
    <property type="molecule type" value="Genomic_DNA"/>
</dbReference>
<proteinExistence type="predicted"/>
<comment type="caution">
    <text evidence="1">The sequence shown here is derived from an EMBL/GenBank/DDBJ whole genome shotgun (WGS) entry which is preliminary data.</text>
</comment>
<sequence>MHPVHREDDGELVGYLKPVGDHWQPLTVFGYPLAEPADHGDSTAVLERAGLSYLAERWSVYWPSDDAWYACQLVEVAPGRVTVSNADFGSPEFGTRVTLHDPGPDRLRLG</sequence>
<dbReference type="OrthoDB" id="68692at2"/>
<name>A0A4Q7JC69_9PSEU</name>
<gene>
    <name evidence="1" type="ORF">EWH70_03955</name>
</gene>
<accession>A0A4Q7JC69</accession>
<protein>
    <submittedName>
        <fullName evidence="1">Uncharacterized protein</fullName>
    </submittedName>
</protein>